<feature type="compositionally biased region" description="Basic and acidic residues" evidence="1">
    <location>
        <begin position="10"/>
        <end position="20"/>
    </location>
</feature>
<dbReference type="InterPro" id="IPR021443">
    <property type="entry name" value="DUF3093"/>
</dbReference>
<dbReference type="Pfam" id="PF11292">
    <property type="entry name" value="DUF3093"/>
    <property type="match status" value="1"/>
</dbReference>
<reference evidence="3" key="1">
    <citation type="submission" date="2020-05" db="EMBL/GenBank/DDBJ databases">
        <authorList>
            <person name="Chiriac C."/>
            <person name="Salcher M."/>
            <person name="Ghai R."/>
            <person name="Kavagutti S V."/>
        </authorList>
    </citation>
    <scope>NUCLEOTIDE SEQUENCE</scope>
</reference>
<sequence>MHQRDVPVGQRDRDAGRHEGPLAGGEGDVDGGVEVRARIARVGVGRQRQVRVEPHDLDVELDVELGLGLGLGREVGVGHEERIYRLCAVDYAERLTVPLRWWVQGTMLVASLWLAVLAATPEVVAWSVTAVALALLVALLGTYGSPKVSVDGHTLRAGRAHIPLEHVGAATALDADGVRRQAGVDADARAYLLLRPYLKRGVRVDITDPADPTPYWLISCRRPDALVSALEATRTR</sequence>
<protein>
    <submittedName>
        <fullName evidence="3">Unannotated protein</fullName>
    </submittedName>
</protein>
<evidence type="ECO:0000256" key="1">
    <source>
        <dbReference type="SAM" id="MobiDB-lite"/>
    </source>
</evidence>
<keyword evidence="2" id="KW-1133">Transmembrane helix</keyword>
<gene>
    <name evidence="3" type="ORF">UFOPK3662_03833</name>
</gene>
<accession>A0A6J7LDU6</accession>
<proteinExistence type="predicted"/>
<keyword evidence="2" id="KW-0472">Membrane</keyword>
<feature type="region of interest" description="Disordered" evidence="1">
    <location>
        <begin position="1"/>
        <end position="29"/>
    </location>
</feature>
<keyword evidence="2" id="KW-0812">Transmembrane</keyword>
<dbReference type="EMBL" id="CAFBMW010000061">
    <property type="protein sequence ID" value="CAB4966287.1"/>
    <property type="molecule type" value="Genomic_DNA"/>
</dbReference>
<evidence type="ECO:0000313" key="3">
    <source>
        <dbReference type="EMBL" id="CAB4966287.1"/>
    </source>
</evidence>
<feature type="transmembrane region" description="Helical" evidence="2">
    <location>
        <begin position="101"/>
        <end position="118"/>
    </location>
</feature>
<evidence type="ECO:0000256" key="2">
    <source>
        <dbReference type="SAM" id="Phobius"/>
    </source>
</evidence>
<organism evidence="3">
    <name type="scientific">freshwater metagenome</name>
    <dbReference type="NCBI Taxonomy" id="449393"/>
    <lineage>
        <taxon>unclassified sequences</taxon>
        <taxon>metagenomes</taxon>
        <taxon>ecological metagenomes</taxon>
    </lineage>
</organism>
<dbReference type="AlphaFoldDB" id="A0A6J7LDU6"/>
<feature type="transmembrane region" description="Helical" evidence="2">
    <location>
        <begin position="124"/>
        <end position="143"/>
    </location>
</feature>
<name>A0A6J7LDU6_9ZZZZ</name>